<comment type="subcellular location">
    <subcellularLocation>
        <location evidence="1">Membrane</location>
        <topology evidence="1">Multi-pass membrane protein</topology>
    </subcellularLocation>
</comment>
<feature type="domain" description="Ion transport" evidence="7">
    <location>
        <begin position="1058"/>
        <end position="1288"/>
    </location>
</feature>
<dbReference type="GO" id="GO:0005886">
    <property type="term" value="C:plasma membrane"/>
    <property type="evidence" value="ECO:0007669"/>
    <property type="project" value="TreeGrafter"/>
</dbReference>
<dbReference type="Proteomes" id="UP000603453">
    <property type="component" value="Unassembled WGS sequence"/>
</dbReference>
<feature type="transmembrane region" description="Helical" evidence="6">
    <location>
        <begin position="1253"/>
        <end position="1278"/>
    </location>
</feature>
<dbReference type="PANTHER" id="PTHR10582">
    <property type="entry name" value="TRANSIENT RECEPTOR POTENTIAL ION CHANNEL PROTEIN"/>
    <property type="match status" value="1"/>
</dbReference>
<dbReference type="GO" id="GO:0098703">
    <property type="term" value="P:calcium ion import across plasma membrane"/>
    <property type="evidence" value="ECO:0007669"/>
    <property type="project" value="TreeGrafter"/>
</dbReference>
<feature type="transmembrane region" description="Helical" evidence="6">
    <location>
        <begin position="1023"/>
        <end position="1043"/>
    </location>
</feature>
<dbReference type="InterPro" id="IPR024862">
    <property type="entry name" value="TRPV"/>
</dbReference>
<sequence length="1363" mass="157427">MEAGDGINERMEVSSSEKRTIFDNDQAHAVILFDISCNKEWAAYVTHQISKGTKDSYVTNEKNEERIFITRRKFYEVDQKHPSSYGVEPTEPSVVEHFSLEITEHVKNAGLNHCKFLSVSPNGEYVVMSFFERNMIGENPKLKEPENKHCLIFEVQDNKNLRLKDKIICDGRAVFIGNETYQLAIISTNVVEVYAKFPDSLSVTDVYDLSPFLSGKQQHEELRKDDLYIQNASWADIVTNSENADMKRIMMLSRHIRHNIVTTHFVGNIARVWSIAEDGVRFTSFRAKEENIVAFSKNYKYTATHVENTKSINIYNVKSGLLVYRLKSQAKWSPKFKVSHIRFCYGGRYVAMSGIEGDNVSFEVWYIEAEKSIYRKTIQVKTSPDLSRCKFVYPFVTRGENENGNKCLKGIYTCFEDNKATTGFVELEIDQKAEIDWQTGEKQPYRGGNFEIYNNLGDFNGLKGAYIEADKKECMIRFGQHTVQLWKLADGRNKKNSSITDEDELLYIRAYKGPDYGVEYSFRENWQIHDFNSIRFIQGEPSGRVLVNITENKDDQSNSTYHTEELFLPLEEPASKPGTPCFEFSTTMDLHSEQEVTLQRFDYHKLESACQALHFLTHHTEELNKNKNNRDMLLSKTEAIIKSAVKDIHKESNFFSTISGSRTLAMLASFESGREIIKLIIAKELPISIFSDPRYVKDVGIEDDEQFWIDQRQRFLEFWVDQKQKVLKFFVKSKNKDVSPEQSRIDTFSSSRIGAQSEHDVPMEPETEYRSSSVKTLSAEKCANQSIAGNENVLTVLIETLNYDLYKLIFNRILLDSKNLGPGCLSALTDALLFLQEEGNSDLLLSSSEKLSYLNIEKDNLGILLSEMEQILKVKTMQKEYIPSLRNLESHAMMEQIKKYSGLRLQVFRLKQKILDDRFNNIVHNLHTCWRYSVVYLWKKLFKEARKGLVGSGKVCVVPLPHFNTYSNLPEDRPPKTKETYKERSAFVKIAMDQHGNNIFQQGDTVLEVMLQYKWKTFARWRFVYICLIHAIFYVSYSTGVLFSQELYGHDPEEDFVLEAPGQIVSIVLMSLAILILVIQEMRQFWKTHSRLEYFLSGYNWIDISAFVFPIITAIQLKYKWDYFNEVCSVSTLILWTHAILRLRVISYFGVTLETIIQLCKNVTSVLFIMLLVILAFTQAYIVLLRLEPDEYFQENYGGNYGVDPDDPSGEISVANVSADNGFHNWFKAFSQVWFFIYGVWDPLNDGDAGDSKFLMCISILFSLITVLIFFNLVIALMSSTVEEVKKRGKKVWVSHFAAVVSEIEYLWCLNGARHSRKNNPIFIYYIATEDSVKKRKEALETETKDLKKKLKIPLPETNISHT</sequence>
<comment type="caution">
    <text evidence="8">The sequence shown here is derived from an EMBL/GenBank/DDBJ whole genome shotgun (WGS) entry which is preliminary data.</text>
</comment>
<feature type="transmembrane region" description="Helical" evidence="6">
    <location>
        <begin position="1123"/>
        <end position="1141"/>
    </location>
</feature>
<gene>
    <name evidence="8" type="ORF">INT47_000388</name>
</gene>
<evidence type="ECO:0000256" key="1">
    <source>
        <dbReference type="ARBA" id="ARBA00004141"/>
    </source>
</evidence>
<name>A0A8H7UXX9_9FUNG</name>
<keyword evidence="3" id="KW-0677">Repeat</keyword>
<dbReference type="InterPro" id="IPR005821">
    <property type="entry name" value="Ion_trans_dom"/>
</dbReference>
<evidence type="ECO:0000256" key="2">
    <source>
        <dbReference type="ARBA" id="ARBA00022692"/>
    </source>
</evidence>
<evidence type="ECO:0000313" key="8">
    <source>
        <dbReference type="EMBL" id="KAG2198187.1"/>
    </source>
</evidence>
<proteinExistence type="predicted"/>
<feature type="transmembrane region" description="Helical" evidence="6">
    <location>
        <begin position="1094"/>
        <end position="1117"/>
    </location>
</feature>
<evidence type="ECO:0000313" key="9">
    <source>
        <dbReference type="Proteomes" id="UP000603453"/>
    </source>
</evidence>
<feature type="transmembrane region" description="Helical" evidence="6">
    <location>
        <begin position="1162"/>
        <end position="1184"/>
    </location>
</feature>
<organism evidence="8 9">
    <name type="scientific">Mucor saturninus</name>
    <dbReference type="NCBI Taxonomy" id="64648"/>
    <lineage>
        <taxon>Eukaryota</taxon>
        <taxon>Fungi</taxon>
        <taxon>Fungi incertae sedis</taxon>
        <taxon>Mucoromycota</taxon>
        <taxon>Mucoromycotina</taxon>
        <taxon>Mucoromycetes</taxon>
        <taxon>Mucorales</taxon>
        <taxon>Mucorineae</taxon>
        <taxon>Mucoraceae</taxon>
        <taxon>Mucor</taxon>
    </lineage>
</organism>
<reference evidence="8" key="1">
    <citation type="submission" date="2020-12" db="EMBL/GenBank/DDBJ databases">
        <title>Metabolic potential, ecology and presence of endohyphal bacteria is reflected in genomic diversity of Mucoromycotina.</title>
        <authorList>
            <person name="Muszewska A."/>
            <person name="Okrasinska A."/>
            <person name="Steczkiewicz K."/>
            <person name="Drgas O."/>
            <person name="Orlowska M."/>
            <person name="Perlinska-Lenart U."/>
            <person name="Aleksandrzak-Piekarczyk T."/>
            <person name="Szatraj K."/>
            <person name="Zielenkiewicz U."/>
            <person name="Pilsyk S."/>
            <person name="Malc E."/>
            <person name="Mieczkowski P."/>
            <person name="Kruszewska J.S."/>
            <person name="Biernat P."/>
            <person name="Pawlowska J."/>
        </authorList>
    </citation>
    <scope>NUCLEOTIDE SEQUENCE</scope>
    <source>
        <strain evidence="8">WA0000017839</strain>
    </source>
</reference>
<dbReference type="OrthoDB" id="2377581at2759"/>
<dbReference type="PANTHER" id="PTHR10582:SF2">
    <property type="entry name" value="INACTIVE"/>
    <property type="match status" value="1"/>
</dbReference>
<evidence type="ECO:0000256" key="6">
    <source>
        <dbReference type="SAM" id="Phobius"/>
    </source>
</evidence>
<keyword evidence="5 6" id="KW-0472">Membrane</keyword>
<dbReference type="GO" id="GO:0005216">
    <property type="term" value="F:monoatomic ion channel activity"/>
    <property type="evidence" value="ECO:0007669"/>
    <property type="project" value="InterPro"/>
</dbReference>
<keyword evidence="2 6" id="KW-0812">Transmembrane</keyword>
<dbReference type="Pfam" id="PF00520">
    <property type="entry name" value="Ion_trans"/>
    <property type="match status" value="1"/>
</dbReference>
<protein>
    <recommendedName>
        <fullName evidence="7">Ion transport domain-containing protein</fullName>
    </recommendedName>
</protein>
<dbReference type="EMBL" id="JAEPRD010000115">
    <property type="protein sequence ID" value="KAG2198187.1"/>
    <property type="molecule type" value="Genomic_DNA"/>
</dbReference>
<keyword evidence="9" id="KW-1185">Reference proteome</keyword>
<evidence type="ECO:0000256" key="4">
    <source>
        <dbReference type="ARBA" id="ARBA00022989"/>
    </source>
</evidence>
<evidence type="ECO:0000256" key="3">
    <source>
        <dbReference type="ARBA" id="ARBA00022737"/>
    </source>
</evidence>
<evidence type="ECO:0000256" key="5">
    <source>
        <dbReference type="ARBA" id="ARBA00023136"/>
    </source>
</evidence>
<keyword evidence="4 6" id="KW-1133">Transmembrane helix</keyword>
<evidence type="ECO:0000259" key="7">
    <source>
        <dbReference type="Pfam" id="PF00520"/>
    </source>
</evidence>
<accession>A0A8H7UXX9</accession>
<feature type="transmembrane region" description="Helical" evidence="6">
    <location>
        <begin position="1063"/>
        <end position="1082"/>
    </location>
</feature>